<evidence type="ECO:0000256" key="2">
    <source>
        <dbReference type="ARBA" id="ARBA00013346"/>
    </source>
</evidence>
<evidence type="ECO:0000256" key="3">
    <source>
        <dbReference type="ARBA" id="ARBA00030757"/>
    </source>
</evidence>
<dbReference type="KEGG" id="kvl:KVU_2520"/>
<keyword evidence="5" id="KW-1185">Reference proteome</keyword>
<dbReference type="PATRIC" id="fig|759362.5.peg.2633"/>
<proteinExistence type="inferred from homology"/>
<comment type="similarity">
    <text evidence="1">Belongs to the methyltransferase superfamily. L-isoaspartyl/D-aspartyl protein methyltransferase family.</text>
</comment>
<organism evidence="4 5">
    <name type="scientific">Ketogulonicigenium vulgare (strain WSH-001)</name>
    <dbReference type="NCBI Taxonomy" id="759362"/>
    <lineage>
        <taxon>Bacteria</taxon>
        <taxon>Pseudomonadati</taxon>
        <taxon>Pseudomonadota</taxon>
        <taxon>Alphaproteobacteria</taxon>
        <taxon>Rhodobacterales</taxon>
        <taxon>Roseobacteraceae</taxon>
        <taxon>Ketogulonicigenium</taxon>
    </lineage>
</organism>
<evidence type="ECO:0000313" key="4">
    <source>
        <dbReference type="EMBL" id="AEM42359.1"/>
    </source>
</evidence>
<dbReference type="RefSeq" id="WP_013383161.1">
    <property type="nucleotide sequence ID" value="NC_017384.1"/>
</dbReference>
<reference evidence="4 5" key="1">
    <citation type="journal article" date="2011" name="J. Bacteriol.">
        <title>Complete genome sequence of the industrial strain Ketogulonicigenium vulgare WSH-001.</title>
        <authorList>
            <person name="Liu L."/>
            <person name="Li Y."/>
            <person name="Zhang J."/>
            <person name="Zhou Z."/>
            <person name="Liu J."/>
            <person name="Li X."/>
            <person name="Zhou J."/>
            <person name="Du G."/>
            <person name="Wang L."/>
            <person name="Chen J."/>
        </authorList>
    </citation>
    <scope>NUCLEOTIDE SEQUENCE [LARGE SCALE GENOMIC DNA]</scope>
    <source>
        <strain evidence="4 5">WSH-001</strain>
    </source>
</reference>
<dbReference type="EMBL" id="CP002018">
    <property type="protein sequence ID" value="AEM42359.1"/>
    <property type="molecule type" value="Genomic_DNA"/>
</dbReference>
<dbReference type="AlphaFoldDB" id="F9Y873"/>
<sequence length="225" mass="23390">MQAVIQSSAESDFAALRVTMVDRQVRTSDVTSYPIIAAMLAIPREDFVPDALRDVAYVGADLPLAPARTMPEARTLAKMIDGLAIAPDDRALVIGAGLGYGAALVARMAGQVIALEELPHLAAGAAAALARHKSDARIVQGKLVEGAPEAGPYDVILIEGGVRAIPPVIAAQLAEGGRIVALFVEGGLGLVRIGTKVAGQIHWRLAFNALLPVLPGFTTTDTFAL</sequence>
<name>F9Y873_KETVW</name>
<keyword evidence="4" id="KW-0808">Transferase</keyword>
<dbReference type="GO" id="GO:0032259">
    <property type="term" value="P:methylation"/>
    <property type="evidence" value="ECO:0007669"/>
    <property type="project" value="UniProtKB-KW"/>
</dbReference>
<protein>
    <recommendedName>
        <fullName evidence="2">Protein-L-isoaspartate O-methyltransferase</fullName>
    </recommendedName>
    <alternativeName>
        <fullName evidence="3">Protein L-isoaspartyl methyltransferase</fullName>
    </alternativeName>
</protein>
<dbReference type="PANTHER" id="PTHR11579:SF18">
    <property type="entry name" value="PROTEIN-L-ISOASPARTATE O-METHYLTRANSFERASE"/>
    <property type="match status" value="1"/>
</dbReference>
<dbReference type="GO" id="GO:0005737">
    <property type="term" value="C:cytoplasm"/>
    <property type="evidence" value="ECO:0007669"/>
    <property type="project" value="TreeGrafter"/>
</dbReference>
<dbReference type="OrthoDB" id="9798496at2"/>
<dbReference type="InterPro" id="IPR029063">
    <property type="entry name" value="SAM-dependent_MTases_sf"/>
</dbReference>
<dbReference type="PANTHER" id="PTHR11579">
    <property type="entry name" value="PROTEIN-L-ISOASPARTATE O-METHYLTRANSFERASE"/>
    <property type="match status" value="1"/>
</dbReference>
<evidence type="ECO:0000313" key="5">
    <source>
        <dbReference type="Proteomes" id="UP000000692"/>
    </source>
</evidence>
<keyword evidence="4" id="KW-0489">Methyltransferase</keyword>
<dbReference type="Gene3D" id="3.40.50.150">
    <property type="entry name" value="Vaccinia Virus protein VP39"/>
    <property type="match status" value="1"/>
</dbReference>
<dbReference type="SUPFAM" id="SSF53335">
    <property type="entry name" value="S-adenosyl-L-methionine-dependent methyltransferases"/>
    <property type="match status" value="1"/>
</dbReference>
<dbReference type="GO" id="GO:0004719">
    <property type="term" value="F:protein-L-isoaspartate (D-aspartate) O-methyltransferase activity"/>
    <property type="evidence" value="ECO:0007669"/>
    <property type="project" value="InterPro"/>
</dbReference>
<accession>F9Y873</accession>
<dbReference type="Proteomes" id="UP000000692">
    <property type="component" value="Chromosome"/>
</dbReference>
<dbReference type="Pfam" id="PF01135">
    <property type="entry name" value="PCMT"/>
    <property type="match status" value="1"/>
</dbReference>
<dbReference type="HOGENOM" id="CLU_055432_2_1_5"/>
<dbReference type="eggNOG" id="COG2518">
    <property type="taxonomic scope" value="Bacteria"/>
</dbReference>
<gene>
    <name evidence="4" type="ordered locus">KVU_2520</name>
</gene>
<dbReference type="InterPro" id="IPR000682">
    <property type="entry name" value="PCMT"/>
</dbReference>
<evidence type="ECO:0000256" key="1">
    <source>
        <dbReference type="ARBA" id="ARBA00005369"/>
    </source>
</evidence>